<dbReference type="Proteomes" id="UP000030748">
    <property type="component" value="Unassembled WGS sequence"/>
</dbReference>
<feature type="domain" description="Bet v I/Major latex protein" evidence="2">
    <location>
        <begin position="1"/>
        <end position="156"/>
    </location>
</feature>
<dbReference type="GO" id="GO:0006952">
    <property type="term" value="P:defense response"/>
    <property type="evidence" value="ECO:0007669"/>
    <property type="project" value="InterPro"/>
</dbReference>
<dbReference type="GO" id="GO:0010427">
    <property type="term" value="F:abscisic acid binding"/>
    <property type="evidence" value="ECO:0000318"/>
    <property type="project" value="GO_Central"/>
</dbReference>
<evidence type="ECO:0000313" key="3">
    <source>
        <dbReference type="EMBL" id="EYU43991.1"/>
    </source>
</evidence>
<dbReference type="OrthoDB" id="1880172at2759"/>
<reference evidence="3 4" key="1">
    <citation type="journal article" date="2013" name="Proc. Natl. Acad. Sci. U.S.A.">
        <title>Fine-scale variation in meiotic recombination in Mimulus inferred from population shotgun sequencing.</title>
        <authorList>
            <person name="Hellsten U."/>
            <person name="Wright K.M."/>
            <person name="Jenkins J."/>
            <person name="Shu S."/>
            <person name="Yuan Y."/>
            <person name="Wessler S.R."/>
            <person name="Schmutz J."/>
            <person name="Willis J.H."/>
            <person name="Rokhsar D.S."/>
        </authorList>
    </citation>
    <scope>NUCLEOTIDE SEQUENCE [LARGE SCALE GENOMIC DNA]</scope>
    <source>
        <strain evidence="4">cv. DUN x IM62</strain>
    </source>
</reference>
<dbReference type="PhylomeDB" id="A0A022RVK4"/>
<dbReference type="InterPro" id="IPR023393">
    <property type="entry name" value="START-like_dom_sf"/>
</dbReference>
<evidence type="ECO:0000313" key="4">
    <source>
        <dbReference type="Proteomes" id="UP000030748"/>
    </source>
</evidence>
<dbReference type="Pfam" id="PF00407">
    <property type="entry name" value="Bet_v_1"/>
    <property type="match status" value="1"/>
</dbReference>
<dbReference type="STRING" id="4155.A0A022RVK4"/>
<dbReference type="InterPro" id="IPR024949">
    <property type="entry name" value="Bet_v_I_allergen"/>
</dbReference>
<dbReference type="FunFam" id="3.30.530.20:FF:000007">
    <property type="entry name" value="Major pollen allergen Bet v 1-A"/>
    <property type="match status" value="1"/>
</dbReference>
<organism evidence="3 4">
    <name type="scientific">Erythranthe guttata</name>
    <name type="common">Yellow monkey flower</name>
    <name type="synonym">Mimulus guttatus</name>
    <dbReference type="NCBI Taxonomy" id="4155"/>
    <lineage>
        <taxon>Eukaryota</taxon>
        <taxon>Viridiplantae</taxon>
        <taxon>Streptophyta</taxon>
        <taxon>Embryophyta</taxon>
        <taxon>Tracheophyta</taxon>
        <taxon>Spermatophyta</taxon>
        <taxon>Magnoliopsida</taxon>
        <taxon>eudicotyledons</taxon>
        <taxon>Gunneridae</taxon>
        <taxon>Pentapetalae</taxon>
        <taxon>asterids</taxon>
        <taxon>lamiids</taxon>
        <taxon>Lamiales</taxon>
        <taxon>Phrymaceae</taxon>
        <taxon>Erythranthe</taxon>
    </lineage>
</organism>
<proteinExistence type="inferred from homology"/>
<dbReference type="OMA" id="MLENPNA"/>
<sequence length="163" mass="18102">MGAITYEHEVVSTIAPKRLFKSFILDADNLILKVLPQAFKSFEIVEGDGGVGTVKIIHFGEGSQFKFAKHKIDEIDEENFVFKYTILEGDALIAGDLDSISYVIKIEAGPDGGSVCKTTSTYHTKKEHHGITEEKIKEGKEKAKAIFHAIEAHLHAHPQEYCD</sequence>
<dbReference type="GO" id="GO:0005634">
    <property type="term" value="C:nucleus"/>
    <property type="evidence" value="ECO:0000318"/>
    <property type="project" value="GO_Central"/>
</dbReference>
<dbReference type="eggNOG" id="ENOG502RXTQ">
    <property type="taxonomic scope" value="Eukaryota"/>
</dbReference>
<evidence type="ECO:0000256" key="1">
    <source>
        <dbReference type="ARBA" id="ARBA00009744"/>
    </source>
</evidence>
<dbReference type="GO" id="GO:0004864">
    <property type="term" value="F:protein phosphatase inhibitor activity"/>
    <property type="evidence" value="ECO:0000318"/>
    <property type="project" value="GO_Central"/>
</dbReference>
<comment type="similarity">
    <text evidence="1">Belongs to the BetVI family.</text>
</comment>
<accession>A0A022RVK4</accession>
<dbReference type="InterPro" id="IPR050279">
    <property type="entry name" value="Plant_def-hormone_signal"/>
</dbReference>
<dbReference type="Gene3D" id="3.30.530.20">
    <property type="match status" value="1"/>
</dbReference>
<name>A0A022RVK4_ERYGU</name>
<dbReference type="PANTHER" id="PTHR31213:SF55">
    <property type="entry name" value="STRESS-INDUCED PROTEIN SAM22"/>
    <property type="match status" value="1"/>
</dbReference>
<dbReference type="GO" id="GO:0038023">
    <property type="term" value="F:signaling receptor activity"/>
    <property type="evidence" value="ECO:0000318"/>
    <property type="project" value="GO_Central"/>
</dbReference>
<dbReference type="PANTHER" id="PTHR31213">
    <property type="entry name" value="OS08G0374000 PROTEIN-RELATED"/>
    <property type="match status" value="1"/>
</dbReference>
<dbReference type="CDD" id="cd07816">
    <property type="entry name" value="Bet_v1-like"/>
    <property type="match status" value="1"/>
</dbReference>
<keyword evidence="4" id="KW-1185">Reference proteome</keyword>
<evidence type="ECO:0000259" key="2">
    <source>
        <dbReference type="Pfam" id="PF00407"/>
    </source>
</evidence>
<dbReference type="KEGG" id="egt:105948886"/>
<dbReference type="InterPro" id="IPR000916">
    <property type="entry name" value="Bet_v_I/MLP"/>
</dbReference>
<dbReference type="GO" id="GO:0009738">
    <property type="term" value="P:abscisic acid-activated signaling pathway"/>
    <property type="evidence" value="ECO:0000318"/>
    <property type="project" value="GO_Central"/>
</dbReference>
<protein>
    <recommendedName>
        <fullName evidence="2">Bet v I/Major latex protein domain-containing protein</fullName>
    </recommendedName>
</protein>
<dbReference type="EMBL" id="KI630229">
    <property type="protein sequence ID" value="EYU43991.1"/>
    <property type="molecule type" value="Genomic_DNA"/>
</dbReference>
<dbReference type="AlphaFoldDB" id="A0A022RVK4"/>
<dbReference type="PRINTS" id="PR00634">
    <property type="entry name" value="BETALLERGEN"/>
</dbReference>
<dbReference type="SUPFAM" id="SSF55961">
    <property type="entry name" value="Bet v1-like"/>
    <property type="match status" value="1"/>
</dbReference>
<gene>
    <name evidence="3" type="ORF">MIMGU_mgv1a015249mg</name>
</gene>
<dbReference type="GO" id="GO:0005737">
    <property type="term" value="C:cytoplasm"/>
    <property type="evidence" value="ECO:0000318"/>
    <property type="project" value="GO_Central"/>
</dbReference>